<keyword evidence="3 5" id="KW-1133">Transmembrane helix</keyword>
<evidence type="ECO:0000256" key="3">
    <source>
        <dbReference type="ARBA" id="ARBA00022989"/>
    </source>
</evidence>
<dbReference type="OrthoDB" id="275676at2157"/>
<evidence type="ECO:0000313" key="7">
    <source>
        <dbReference type="Proteomes" id="UP000509241"/>
    </source>
</evidence>
<comment type="subcellular location">
    <subcellularLocation>
        <location evidence="1">Membrane</location>
        <topology evidence="1">Multi-pass membrane protein</topology>
    </subcellularLocation>
</comment>
<gene>
    <name evidence="6" type="ORF">HYG82_12125</name>
</gene>
<dbReference type="GeneID" id="56034050"/>
<dbReference type="Proteomes" id="UP000509241">
    <property type="component" value="Chromosome"/>
</dbReference>
<evidence type="ECO:0000256" key="5">
    <source>
        <dbReference type="SAM" id="Phobius"/>
    </source>
</evidence>
<feature type="transmembrane region" description="Helical" evidence="5">
    <location>
        <begin position="53"/>
        <end position="80"/>
    </location>
</feature>
<protein>
    <submittedName>
        <fullName evidence="6">DoxX family protein</fullName>
    </submittedName>
</protein>
<dbReference type="Pfam" id="PF13564">
    <property type="entry name" value="DoxX_2"/>
    <property type="match status" value="1"/>
</dbReference>
<sequence>MSVLSTALVVAQGVLALAMGAAGSAKVTGSESQIQDFERFGYPRWFRLATGGIELTAGIGLATSLFVASVLAIPGSLLVVGTMSGAILTHVRVNDSAGDIAPPAILLAVALVVLWVHSGVSM</sequence>
<evidence type="ECO:0000256" key="4">
    <source>
        <dbReference type="ARBA" id="ARBA00023136"/>
    </source>
</evidence>
<accession>A0A7D5KDM5</accession>
<keyword evidence="7" id="KW-1185">Reference proteome</keyword>
<dbReference type="InterPro" id="IPR032808">
    <property type="entry name" value="DoxX"/>
</dbReference>
<keyword evidence="2 5" id="KW-0812">Transmembrane</keyword>
<evidence type="ECO:0000313" key="6">
    <source>
        <dbReference type="EMBL" id="QLG49556.1"/>
    </source>
</evidence>
<dbReference type="GO" id="GO:0016020">
    <property type="term" value="C:membrane"/>
    <property type="evidence" value="ECO:0007669"/>
    <property type="project" value="UniProtKB-SubCell"/>
</dbReference>
<dbReference type="EMBL" id="CP058601">
    <property type="protein sequence ID" value="QLG49556.1"/>
    <property type="molecule type" value="Genomic_DNA"/>
</dbReference>
<proteinExistence type="predicted"/>
<dbReference type="RefSeq" id="WP_179261289.1">
    <property type="nucleotide sequence ID" value="NZ_CP058601.1"/>
</dbReference>
<dbReference type="KEGG" id="haly:HYG82_12125"/>
<feature type="transmembrane region" description="Helical" evidence="5">
    <location>
        <begin position="100"/>
        <end position="118"/>
    </location>
</feature>
<name>A0A7D5KDM5_9EURY</name>
<evidence type="ECO:0000256" key="2">
    <source>
        <dbReference type="ARBA" id="ARBA00022692"/>
    </source>
</evidence>
<evidence type="ECO:0000256" key="1">
    <source>
        <dbReference type="ARBA" id="ARBA00004141"/>
    </source>
</evidence>
<reference evidence="6 7" key="1">
    <citation type="submission" date="2020-07" db="EMBL/GenBank/DDBJ databases">
        <authorList>
            <person name="Cui H."/>
        </authorList>
    </citation>
    <scope>NUCLEOTIDE SEQUENCE [LARGE SCALE GENOMIC DNA]</scope>
    <source>
        <strain evidence="6 7">YPL8</strain>
    </source>
</reference>
<organism evidence="6 7">
    <name type="scientific">Natrinema halophilum</name>
    <dbReference type="NCBI Taxonomy" id="1699371"/>
    <lineage>
        <taxon>Archaea</taxon>
        <taxon>Methanobacteriati</taxon>
        <taxon>Methanobacteriota</taxon>
        <taxon>Stenosarchaea group</taxon>
        <taxon>Halobacteria</taxon>
        <taxon>Halobacteriales</taxon>
        <taxon>Natrialbaceae</taxon>
        <taxon>Natrinema</taxon>
    </lineage>
</organism>
<keyword evidence="4 5" id="KW-0472">Membrane</keyword>
<dbReference type="AlphaFoldDB" id="A0A7D5KDM5"/>